<accession>C3JA10</accession>
<comment type="caution">
    <text evidence="2">The sequence shown here is derived from an EMBL/GenBank/DDBJ whole genome shotgun (WGS) entry which is preliminary data.</text>
</comment>
<evidence type="ECO:0000256" key="1">
    <source>
        <dbReference type="SAM" id="MobiDB-lite"/>
    </source>
</evidence>
<dbReference type="AlphaFoldDB" id="C3JA10"/>
<reference evidence="2 3" key="1">
    <citation type="submission" date="2009-04" db="EMBL/GenBank/DDBJ databases">
        <authorList>
            <person name="Sebastian Y."/>
            <person name="Madupu R."/>
            <person name="Durkin A.S."/>
            <person name="Torralba M."/>
            <person name="Methe B."/>
            <person name="Sutton G.G."/>
            <person name="Strausberg R.L."/>
            <person name="Nelson K.E."/>
        </authorList>
    </citation>
    <scope>NUCLEOTIDE SEQUENCE [LARGE SCALE GENOMIC DNA]</scope>
    <source>
        <strain evidence="3">ATCC 35406 / BCRC 14492 / JCM 8526 / NCTC 13058 / HG 370</strain>
    </source>
</reference>
<dbReference type="Proteomes" id="UP000004295">
    <property type="component" value="Unassembled WGS sequence"/>
</dbReference>
<dbReference type="EMBL" id="ACNN01000016">
    <property type="protein sequence ID" value="EEN82987.1"/>
    <property type="molecule type" value="Genomic_DNA"/>
</dbReference>
<feature type="region of interest" description="Disordered" evidence="1">
    <location>
        <begin position="1"/>
        <end position="39"/>
    </location>
</feature>
<proteinExistence type="predicted"/>
<name>C3JA10_POREA</name>
<sequence length="39" mass="3977">MGKSTTPTPIKGEKSGKGSFPKGKGSPPPLSSKSIEFIS</sequence>
<keyword evidence="3" id="KW-1185">Reference proteome</keyword>
<organism evidence="2 3">
    <name type="scientific">Porphyromonas endodontalis (strain ATCC 35406 / DSM 24491 / JCM 8526 / CCUG 16442 / BCRC 14492 / NCTC 13058 / HG 370)</name>
    <name type="common">Bacteroides endodontalis</name>
    <dbReference type="NCBI Taxonomy" id="553175"/>
    <lineage>
        <taxon>Bacteria</taxon>
        <taxon>Pseudomonadati</taxon>
        <taxon>Bacteroidota</taxon>
        <taxon>Bacteroidia</taxon>
        <taxon>Bacteroidales</taxon>
        <taxon>Porphyromonadaceae</taxon>
        <taxon>Porphyromonas</taxon>
    </lineage>
</organism>
<evidence type="ECO:0000313" key="2">
    <source>
        <dbReference type="EMBL" id="EEN82987.1"/>
    </source>
</evidence>
<evidence type="ECO:0000313" key="3">
    <source>
        <dbReference type="Proteomes" id="UP000004295"/>
    </source>
</evidence>
<gene>
    <name evidence="2" type="ORF">POREN0001_0933</name>
</gene>
<dbReference type="STRING" id="553175.POREN0001_0933"/>
<protein>
    <submittedName>
        <fullName evidence="2">Uncharacterized protein</fullName>
    </submittedName>
</protein>